<dbReference type="AlphaFoldDB" id="A0A4Q7ZDE1"/>
<dbReference type="RefSeq" id="WP_130410351.1">
    <property type="nucleotide sequence ID" value="NZ_SHKX01000001.1"/>
</dbReference>
<dbReference type="Gene3D" id="1.10.530.10">
    <property type="match status" value="1"/>
</dbReference>
<dbReference type="OrthoDB" id="92254at2"/>
<reference evidence="6 7" key="1">
    <citation type="submission" date="2019-02" db="EMBL/GenBank/DDBJ databases">
        <title>Genomic Encyclopedia of Type Strains, Phase IV (KMG-IV): sequencing the most valuable type-strain genomes for metagenomic binning, comparative biology and taxonomic classification.</title>
        <authorList>
            <person name="Goeker M."/>
        </authorList>
    </citation>
    <scope>NUCLEOTIDE SEQUENCE [LARGE SCALE GENOMIC DNA]</scope>
    <source>
        <strain evidence="6 7">DSM 105135</strain>
    </source>
</reference>
<dbReference type="InterPro" id="IPR023346">
    <property type="entry name" value="Lysozyme-like_dom_sf"/>
</dbReference>
<dbReference type="EMBL" id="SHKX01000001">
    <property type="protein sequence ID" value="RZU48254.1"/>
    <property type="molecule type" value="Genomic_DNA"/>
</dbReference>
<dbReference type="Gene3D" id="1.10.1240.20">
    <property type="entry name" value="Lytic transglycosylase, superhelical linker domain"/>
    <property type="match status" value="1"/>
</dbReference>
<keyword evidence="7" id="KW-1185">Reference proteome</keyword>
<gene>
    <name evidence="6" type="ORF">EV700_0045</name>
</gene>
<evidence type="ECO:0000259" key="4">
    <source>
        <dbReference type="Pfam" id="PF01464"/>
    </source>
</evidence>
<dbReference type="Gene3D" id="1.25.20.10">
    <property type="entry name" value="Bacterial muramidases"/>
    <property type="match status" value="1"/>
</dbReference>
<dbReference type="InterPro" id="IPR008258">
    <property type="entry name" value="Transglycosylase_SLT_dom_1"/>
</dbReference>
<feature type="domain" description="Lytic transglycosylase superhelical linker" evidence="5">
    <location>
        <begin position="399"/>
        <end position="457"/>
    </location>
</feature>
<evidence type="ECO:0000259" key="5">
    <source>
        <dbReference type="Pfam" id="PF14718"/>
    </source>
</evidence>
<dbReference type="PANTHER" id="PTHR37423:SF5">
    <property type="entry name" value="SOLUBLE LYTIC MUREIN TRANSGLYCOSYLASE"/>
    <property type="match status" value="1"/>
</dbReference>
<dbReference type="CDD" id="cd13401">
    <property type="entry name" value="Slt70-like"/>
    <property type="match status" value="1"/>
</dbReference>
<evidence type="ECO:0000256" key="1">
    <source>
        <dbReference type="ARBA" id="ARBA00007734"/>
    </source>
</evidence>
<dbReference type="Pfam" id="PF01464">
    <property type="entry name" value="SLT"/>
    <property type="match status" value="1"/>
</dbReference>
<dbReference type="GO" id="GO:0004553">
    <property type="term" value="F:hydrolase activity, hydrolyzing O-glycosyl compounds"/>
    <property type="evidence" value="ECO:0007669"/>
    <property type="project" value="InterPro"/>
</dbReference>
<name>A0A4Q7ZDE1_9GAMM</name>
<evidence type="ECO:0000313" key="7">
    <source>
        <dbReference type="Proteomes" id="UP000292423"/>
    </source>
</evidence>
<protein>
    <submittedName>
        <fullName evidence="6">Soluble lytic murein transglycosylase</fullName>
    </submittedName>
</protein>
<comment type="similarity">
    <text evidence="1">Belongs to the transglycosylase Slt family.</text>
</comment>
<proteinExistence type="inferred from homology"/>
<dbReference type="PANTHER" id="PTHR37423">
    <property type="entry name" value="SOLUBLE LYTIC MUREIN TRANSGLYCOSYLASE-RELATED"/>
    <property type="match status" value="1"/>
</dbReference>
<keyword evidence="2 3" id="KW-0732">Signal</keyword>
<evidence type="ECO:0000313" key="6">
    <source>
        <dbReference type="EMBL" id="RZU48254.1"/>
    </source>
</evidence>
<comment type="caution">
    <text evidence="6">The sequence shown here is derived from an EMBL/GenBank/DDBJ whole genome shotgun (WGS) entry which is preliminary data.</text>
</comment>
<sequence length="641" mass="71926">MFSRRLLAAMTVIWLAAAFPARADDKDYLLAREAWQQGDLTALAAAQARLQGDPLVIYADYFLLGKDAASMSPDAVRAFLTKYPDTLLADKVRTDFLRLAGRKGDWAVWNELASGLQNPDAELRCFDLQARAAVAADTPAVMAEVRKNLWFTGKDQPAPCEALLAQAEAQGVISPDEYWDRLRLALQGGNNALARRLAGKLGIDLPAPQLTKLAAAPKAWLARPDVETRIGHELYLAALARYSRDALEDSLARWKDVQSRFDAESRAYGWRLLALAGARKQDERAVDWFKQSEDTLWAEGDREWQLRIAIRAESWPDVLFAINHLGPERQQERAWRYWRAHAMQKMNDKPVIVQAIYSGLAVDDDYYGLLARDHLGKLLTKAPDAYKPVPADIERAQLDPGIQRALRLYLLDQRPEAIREWNWALRNADDRFLLAAAEQAANAKWYDRAIYAAERTKQLHSYSLRYLTPFREVAQGYAQEFGVDPAWVYGLMRQESRFVTNAKSGVGAGGLMQVMPSTAQWVANRLKIPYHAGMANEVGMNIRLGTYYLSNALKNLGNQPVLATAGYNAGPNRARQWQHAVKPLDADVYVESIPFTETRDYVKKVMTNAVHYAIGFGMGPQSINARMGVIPPRNQAVPDMP</sequence>
<evidence type="ECO:0000256" key="3">
    <source>
        <dbReference type="SAM" id="SignalP"/>
    </source>
</evidence>
<dbReference type="InterPro" id="IPR008939">
    <property type="entry name" value="Lytic_TGlycosylase_superhlx_U"/>
</dbReference>
<evidence type="ECO:0000256" key="2">
    <source>
        <dbReference type="ARBA" id="ARBA00022729"/>
    </source>
</evidence>
<dbReference type="GO" id="GO:0042597">
    <property type="term" value="C:periplasmic space"/>
    <property type="evidence" value="ECO:0007669"/>
    <property type="project" value="InterPro"/>
</dbReference>
<feature type="signal peptide" evidence="3">
    <location>
        <begin position="1"/>
        <end position="23"/>
    </location>
</feature>
<feature type="domain" description="Transglycosylase SLT" evidence="4">
    <location>
        <begin position="474"/>
        <end position="585"/>
    </location>
</feature>
<dbReference type="SUPFAM" id="SSF53955">
    <property type="entry name" value="Lysozyme-like"/>
    <property type="match status" value="1"/>
</dbReference>
<dbReference type="InterPro" id="IPR037061">
    <property type="entry name" value="Lytic_TGlycoase_superhlx_L_sf"/>
</dbReference>
<dbReference type="Pfam" id="PF14718">
    <property type="entry name" value="SLT_L"/>
    <property type="match status" value="1"/>
</dbReference>
<dbReference type="InterPro" id="IPR012289">
    <property type="entry name" value="Lytic_TGlycosylase_superhlx_L"/>
</dbReference>
<organism evidence="6 7">
    <name type="scientific">Fluviicoccus keumensis</name>
    <dbReference type="NCBI Taxonomy" id="1435465"/>
    <lineage>
        <taxon>Bacteria</taxon>
        <taxon>Pseudomonadati</taxon>
        <taxon>Pseudomonadota</taxon>
        <taxon>Gammaproteobacteria</taxon>
        <taxon>Moraxellales</taxon>
        <taxon>Moraxellaceae</taxon>
        <taxon>Fluviicoccus</taxon>
    </lineage>
</organism>
<accession>A0A4Q7ZDE1</accession>
<feature type="chain" id="PRO_5020675651" evidence="3">
    <location>
        <begin position="24"/>
        <end position="641"/>
    </location>
</feature>
<dbReference type="SUPFAM" id="SSF48435">
    <property type="entry name" value="Bacterial muramidases"/>
    <property type="match status" value="1"/>
</dbReference>
<dbReference type="Proteomes" id="UP000292423">
    <property type="component" value="Unassembled WGS sequence"/>
</dbReference>